<dbReference type="VEuPathDB" id="VectorBase:SCAU012438"/>
<dbReference type="GO" id="GO:0005737">
    <property type="term" value="C:cytoplasm"/>
    <property type="evidence" value="ECO:0007669"/>
    <property type="project" value="TreeGrafter"/>
</dbReference>
<dbReference type="EC" id="1.8.98.2" evidence="2"/>
<keyword evidence="8" id="KW-1015">Disulfide bond</keyword>
<dbReference type="CDD" id="cd16395">
    <property type="entry name" value="Srx"/>
    <property type="match status" value="1"/>
</dbReference>
<keyword evidence="7" id="KW-0560">Oxidoreductase</keyword>
<evidence type="ECO:0000256" key="2">
    <source>
        <dbReference type="ARBA" id="ARBA00013055"/>
    </source>
</evidence>
<dbReference type="FunFam" id="3.90.1530.10:FF:000001">
    <property type="entry name" value="Sulfiredoxin"/>
    <property type="match status" value="1"/>
</dbReference>
<dbReference type="SUPFAM" id="SSF110849">
    <property type="entry name" value="ParB/Sulfiredoxin"/>
    <property type="match status" value="1"/>
</dbReference>
<keyword evidence="6" id="KW-0049">Antioxidant</keyword>
<keyword evidence="3" id="KW-0488">Methylation</keyword>
<dbReference type="GO" id="GO:0032542">
    <property type="term" value="F:sulfiredoxin activity"/>
    <property type="evidence" value="ECO:0007669"/>
    <property type="project" value="UniProtKB-EC"/>
</dbReference>
<sequence>MELIAKFVLPASRRVLFFAKPTTVAVIFLLVGLLGAFNNHSTAQMLSTTATSCVDRSVHSANIDEIHNVPMNVIHRPIPPVLDENKVKSIMETLESEKTSDNVPPIDVLWIKGSKGGNYFYSFGGCHRFEAYKRLNRDTIKAKLVNSTLSDLYTYMGSSTPKNLVQVLVWPKTNTDNNVQKHPKLYRTHQLKVAYIFCLHRPPEEFCF</sequence>
<keyword evidence="10" id="KW-0812">Transmembrane</keyword>
<dbReference type="PANTHER" id="PTHR21348:SF2">
    <property type="entry name" value="SULFIREDOXIN-1"/>
    <property type="match status" value="1"/>
</dbReference>
<dbReference type="EnsemblMetazoa" id="SCAU012438-RB">
    <property type="protein sequence ID" value="SCAU012438-PB"/>
    <property type="gene ID" value="SCAU012438"/>
</dbReference>
<feature type="domain" description="ParB-like N-terminal" evidence="11">
    <location>
        <begin position="67"/>
        <end position="161"/>
    </location>
</feature>
<dbReference type="InterPro" id="IPR036086">
    <property type="entry name" value="ParB/Sulfiredoxin_sf"/>
</dbReference>
<dbReference type="STRING" id="35570.A0A1I8PZ92"/>
<evidence type="ECO:0000256" key="3">
    <source>
        <dbReference type="ARBA" id="ARBA00022481"/>
    </source>
</evidence>
<evidence type="ECO:0000259" key="11">
    <source>
        <dbReference type="SMART" id="SM00470"/>
    </source>
</evidence>
<dbReference type="AlphaFoldDB" id="A0A1I8PZ92"/>
<reference evidence="12" key="1">
    <citation type="submission" date="2020-05" db="UniProtKB">
        <authorList>
            <consortium name="EnsemblMetazoa"/>
        </authorList>
    </citation>
    <scope>IDENTIFICATION</scope>
    <source>
        <strain evidence="12">USDA</strain>
    </source>
</reference>
<evidence type="ECO:0000256" key="1">
    <source>
        <dbReference type="ARBA" id="ARBA00009609"/>
    </source>
</evidence>
<comment type="catalytic activity">
    <reaction evidence="9">
        <text>S-hydroxy-S-oxy-L-cysteinyl-[peroxiredoxin] + [protein]-dithiol + ATP = S-hydroxy-L-cysteinyl-[peroxiredoxin] + [protein]-disulfide + ADP + phosphate</text>
        <dbReference type="Rhea" id="RHEA:17545"/>
        <dbReference type="Rhea" id="RHEA-COMP:10593"/>
        <dbReference type="Rhea" id="RHEA-COMP:10594"/>
        <dbReference type="Rhea" id="RHEA-COMP:13681"/>
        <dbReference type="Rhea" id="RHEA-COMP:17976"/>
        <dbReference type="ChEBI" id="CHEBI:29950"/>
        <dbReference type="ChEBI" id="CHEBI:30616"/>
        <dbReference type="ChEBI" id="CHEBI:43474"/>
        <dbReference type="ChEBI" id="CHEBI:50058"/>
        <dbReference type="ChEBI" id="CHEBI:61973"/>
        <dbReference type="ChEBI" id="CHEBI:61974"/>
        <dbReference type="ChEBI" id="CHEBI:456216"/>
        <dbReference type="EC" id="1.8.98.2"/>
    </reaction>
</comment>
<dbReference type="Pfam" id="PF02195">
    <property type="entry name" value="ParB_N"/>
    <property type="match status" value="1"/>
</dbReference>
<evidence type="ECO:0000256" key="4">
    <source>
        <dbReference type="ARBA" id="ARBA00022741"/>
    </source>
</evidence>
<evidence type="ECO:0000313" key="13">
    <source>
        <dbReference type="Proteomes" id="UP000095300"/>
    </source>
</evidence>
<comment type="similarity">
    <text evidence="1">Belongs to the sulfiredoxin family.</text>
</comment>
<dbReference type="OrthoDB" id="10023328at2759"/>
<evidence type="ECO:0000256" key="5">
    <source>
        <dbReference type="ARBA" id="ARBA00022840"/>
    </source>
</evidence>
<keyword evidence="10" id="KW-0472">Membrane</keyword>
<dbReference type="GO" id="GO:0005524">
    <property type="term" value="F:ATP binding"/>
    <property type="evidence" value="ECO:0007669"/>
    <property type="project" value="UniProtKB-KW"/>
</dbReference>
<organism evidence="12 13">
    <name type="scientific">Stomoxys calcitrans</name>
    <name type="common">Stable fly</name>
    <name type="synonym">Conops calcitrans</name>
    <dbReference type="NCBI Taxonomy" id="35570"/>
    <lineage>
        <taxon>Eukaryota</taxon>
        <taxon>Metazoa</taxon>
        <taxon>Ecdysozoa</taxon>
        <taxon>Arthropoda</taxon>
        <taxon>Hexapoda</taxon>
        <taxon>Insecta</taxon>
        <taxon>Pterygota</taxon>
        <taxon>Neoptera</taxon>
        <taxon>Endopterygota</taxon>
        <taxon>Diptera</taxon>
        <taxon>Brachycera</taxon>
        <taxon>Muscomorpha</taxon>
        <taxon>Muscoidea</taxon>
        <taxon>Muscidae</taxon>
        <taxon>Stomoxys</taxon>
    </lineage>
</organism>
<feature type="transmembrane region" description="Helical" evidence="10">
    <location>
        <begin position="15"/>
        <end position="37"/>
    </location>
</feature>
<evidence type="ECO:0000256" key="7">
    <source>
        <dbReference type="ARBA" id="ARBA00023002"/>
    </source>
</evidence>
<dbReference type="Gene3D" id="3.90.1530.10">
    <property type="entry name" value="Conserved hypothetical protein from pyrococcus furiosus pfu- 392566-001, ParB domain"/>
    <property type="match status" value="1"/>
</dbReference>
<evidence type="ECO:0000256" key="9">
    <source>
        <dbReference type="ARBA" id="ARBA00047514"/>
    </source>
</evidence>
<gene>
    <name evidence="12" type="primary">106084421</name>
</gene>
<keyword evidence="13" id="KW-1185">Reference proteome</keyword>
<dbReference type="KEGG" id="scac:106084421"/>
<protein>
    <recommendedName>
        <fullName evidence="2">sulfiredoxin</fullName>
        <ecNumber evidence="2">1.8.98.2</ecNumber>
    </recommendedName>
</protein>
<evidence type="ECO:0000313" key="12">
    <source>
        <dbReference type="EnsemblMetazoa" id="SCAU012438-PB"/>
    </source>
</evidence>
<dbReference type="PANTHER" id="PTHR21348">
    <property type="match status" value="1"/>
</dbReference>
<dbReference type="InterPro" id="IPR016692">
    <property type="entry name" value="Sulfiredoxin"/>
</dbReference>
<dbReference type="InterPro" id="IPR003115">
    <property type="entry name" value="ParB_N"/>
</dbReference>
<dbReference type="Proteomes" id="UP000095300">
    <property type="component" value="Unassembled WGS sequence"/>
</dbReference>
<keyword evidence="5" id="KW-0067">ATP-binding</keyword>
<dbReference type="SMART" id="SM00470">
    <property type="entry name" value="ParB"/>
    <property type="match status" value="1"/>
</dbReference>
<evidence type="ECO:0000256" key="6">
    <source>
        <dbReference type="ARBA" id="ARBA00022862"/>
    </source>
</evidence>
<name>A0A1I8PZ92_STOCA</name>
<evidence type="ECO:0000256" key="10">
    <source>
        <dbReference type="SAM" id="Phobius"/>
    </source>
</evidence>
<proteinExistence type="inferred from homology"/>
<keyword evidence="10" id="KW-1133">Transmembrane helix</keyword>
<evidence type="ECO:0000256" key="8">
    <source>
        <dbReference type="ARBA" id="ARBA00023157"/>
    </source>
</evidence>
<dbReference type="GO" id="GO:0034599">
    <property type="term" value="P:cellular response to oxidative stress"/>
    <property type="evidence" value="ECO:0007669"/>
    <property type="project" value="TreeGrafter"/>
</dbReference>
<keyword evidence="4" id="KW-0547">Nucleotide-binding</keyword>
<accession>A0A1I8PZ92</accession>